<dbReference type="RefSeq" id="WP_002180166.1">
    <property type="nucleotide sequence ID" value="NZ_JH791882.1"/>
</dbReference>
<accession>A0A9W5KTB6</accession>
<gene>
    <name evidence="1" type="ORF">IK5_04708</name>
</gene>
<proteinExistence type="predicted"/>
<dbReference type="Proteomes" id="UP000006967">
    <property type="component" value="Unassembled WGS sequence"/>
</dbReference>
<dbReference type="EMBL" id="AHFG01000055">
    <property type="protein sequence ID" value="EJR69213.1"/>
    <property type="molecule type" value="Genomic_DNA"/>
</dbReference>
<evidence type="ECO:0000313" key="1">
    <source>
        <dbReference type="EMBL" id="EJR69213.1"/>
    </source>
</evidence>
<name>A0A9W5KTB6_BACCE</name>
<organism evidence="1 2">
    <name type="scientific">Bacillus cereus VD154</name>
    <dbReference type="NCBI Taxonomy" id="1053238"/>
    <lineage>
        <taxon>Bacteria</taxon>
        <taxon>Bacillati</taxon>
        <taxon>Bacillota</taxon>
        <taxon>Bacilli</taxon>
        <taxon>Bacillales</taxon>
        <taxon>Bacillaceae</taxon>
        <taxon>Bacillus</taxon>
        <taxon>Bacillus cereus group</taxon>
    </lineage>
</organism>
<sequence length="47" mass="5288">MKVKIVTVLTILGIVSLWGGSLSDFEQKEVQQKQTEIKYMFNDPGTS</sequence>
<comment type="caution">
    <text evidence="1">The sequence shown here is derived from an EMBL/GenBank/DDBJ whole genome shotgun (WGS) entry which is preliminary data.</text>
</comment>
<protein>
    <submittedName>
        <fullName evidence="1">Uncharacterized protein</fullName>
    </submittedName>
</protein>
<evidence type="ECO:0000313" key="2">
    <source>
        <dbReference type="Proteomes" id="UP000006967"/>
    </source>
</evidence>
<dbReference type="AlphaFoldDB" id="A0A9W5KTB6"/>
<reference evidence="1 2" key="1">
    <citation type="submission" date="2012-04" db="EMBL/GenBank/DDBJ databases">
        <title>The Genome Sequence of Bacillus cereus VD154.</title>
        <authorList>
            <consortium name="The Broad Institute Genome Sequencing Platform"/>
            <consortium name="The Broad Institute Genome Sequencing Center for Infectious Disease"/>
            <person name="Feldgarden M."/>
            <person name="Van der Auwera G.A."/>
            <person name="Mahillon J."/>
            <person name="Duprez V."/>
            <person name="Timmery S."/>
            <person name="Mattelet C."/>
            <person name="Dierick K."/>
            <person name="Sun M."/>
            <person name="Yu Z."/>
            <person name="Zhu L."/>
            <person name="Hu X."/>
            <person name="Shank E.B."/>
            <person name="Swiecicka I."/>
            <person name="Hansen B.M."/>
            <person name="Andrup L."/>
            <person name="Young S.K."/>
            <person name="Zeng Q."/>
            <person name="Gargeya S."/>
            <person name="Fitzgerald M."/>
            <person name="Haas B."/>
            <person name="Abouelleil A."/>
            <person name="Alvarado L."/>
            <person name="Arachchi H.M."/>
            <person name="Berlin A."/>
            <person name="Chapman S.B."/>
            <person name="Goldberg J."/>
            <person name="Griggs A."/>
            <person name="Gujja S."/>
            <person name="Hansen M."/>
            <person name="Howarth C."/>
            <person name="Imamovic A."/>
            <person name="Larimer J."/>
            <person name="McCowen C."/>
            <person name="Montmayeur A."/>
            <person name="Murphy C."/>
            <person name="Neiman D."/>
            <person name="Pearson M."/>
            <person name="Priest M."/>
            <person name="Roberts A."/>
            <person name="Saif S."/>
            <person name="Shea T."/>
            <person name="Sisk P."/>
            <person name="Sykes S."/>
            <person name="Wortman J."/>
            <person name="Nusbaum C."/>
            <person name="Birren B."/>
        </authorList>
    </citation>
    <scope>NUCLEOTIDE SEQUENCE [LARGE SCALE GENOMIC DNA]</scope>
    <source>
        <strain evidence="1 2">VD154</strain>
    </source>
</reference>